<comment type="caution">
    <text evidence="1">The sequence shown here is derived from an EMBL/GenBank/DDBJ whole genome shotgun (WGS) entry which is preliminary data.</text>
</comment>
<evidence type="ECO:0000313" key="1">
    <source>
        <dbReference type="EMBL" id="GIX90860.1"/>
    </source>
</evidence>
<reference evidence="1 2" key="1">
    <citation type="submission" date="2021-06" db="EMBL/GenBank/DDBJ databases">
        <title>Caerostris extrusa draft genome.</title>
        <authorList>
            <person name="Kono N."/>
            <person name="Arakawa K."/>
        </authorList>
    </citation>
    <scope>NUCLEOTIDE SEQUENCE [LARGE SCALE GENOMIC DNA]</scope>
</reference>
<organism evidence="1 2">
    <name type="scientific">Caerostris extrusa</name>
    <name type="common">Bark spider</name>
    <name type="synonym">Caerostris bankana</name>
    <dbReference type="NCBI Taxonomy" id="172846"/>
    <lineage>
        <taxon>Eukaryota</taxon>
        <taxon>Metazoa</taxon>
        <taxon>Ecdysozoa</taxon>
        <taxon>Arthropoda</taxon>
        <taxon>Chelicerata</taxon>
        <taxon>Arachnida</taxon>
        <taxon>Araneae</taxon>
        <taxon>Araneomorphae</taxon>
        <taxon>Entelegynae</taxon>
        <taxon>Araneoidea</taxon>
        <taxon>Araneidae</taxon>
        <taxon>Caerostris</taxon>
    </lineage>
</organism>
<dbReference type="AlphaFoldDB" id="A0AAV4P4F7"/>
<accession>A0AAV4P4F7</accession>
<proteinExistence type="predicted"/>
<gene>
    <name evidence="1" type="ORF">CEXT_534001</name>
</gene>
<keyword evidence="2" id="KW-1185">Reference proteome</keyword>
<dbReference type="Proteomes" id="UP001054945">
    <property type="component" value="Unassembled WGS sequence"/>
</dbReference>
<sequence>MRPRGHGPIAVVFMADGKGERTTTFHFLSGAHSDFIAAFIPLFPVPLTAVMMPATASQMTPPAPLLHASGLLGLLESCGLQPVKQQF</sequence>
<evidence type="ECO:0000313" key="2">
    <source>
        <dbReference type="Proteomes" id="UP001054945"/>
    </source>
</evidence>
<name>A0AAV4P4F7_CAEEX</name>
<dbReference type="EMBL" id="BPLR01003972">
    <property type="protein sequence ID" value="GIX90860.1"/>
    <property type="molecule type" value="Genomic_DNA"/>
</dbReference>
<protein>
    <submittedName>
        <fullName evidence="1">Uncharacterized protein</fullName>
    </submittedName>
</protein>